<dbReference type="Pfam" id="PF08434">
    <property type="entry name" value="CLCA"/>
    <property type="match status" value="2"/>
</dbReference>
<dbReference type="OrthoDB" id="687730at2759"/>
<dbReference type="Proteomes" id="UP000245119">
    <property type="component" value="Linkage Group LG1"/>
</dbReference>
<sequence length="292" mass="30639">MAKILNSPPSAVAVLMVHLVAAISGPSSVQLQNNEYKNVLVAISPDVPEDPALIQSIKNAFIGASSYLYLATNQRAVFRDVIILVPSTWRVQASYGASTWQVLGSADVVVTGSLAPAAPSPPLGGAPGESSVASQAAAAATFTKSYAGCGQHGIRISISTDVLTNSQLASTLGSPVGDISLGSVQRVRPEGELQFYYSPSTGQLEGVRCTEGIAGLIYQMDPQTGKPVLGTDDSPVQCNTIDANTGLYPEGCVFFPYPSGPANSRTEASIMDRVFVESVSGKRENYDARFYK</sequence>
<gene>
    <name evidence="3" type="ORF">C0Q70_01826</name>
</gene>
<evidence type="ECO:0000313" key="3">
    <source>
        <dbReference type="EMBL" id="PVD39198.1"/>
    </source>
</evidence>
<comment type="caution">
    <text evidence="3">The sequence shown here is derived from an EMBL/GenBank/DDBJ whole genome shotgun (WGS) entry which is preliminary data.</text>
</comment>
<feature type="domain" description="Calcium-activated chloride channel N-terminal" evidence="2">
    <location>
        <begin position="29"/>
        <end position="117"/>
    </location>
</feature>
<evidence type="ECO:0000259" key="2">
    <source>
        <dbReference type="Pfam" id="PF08434"/>
    </source>
</evidence>
<dbReference type="InterPro" id="IPR013642">
    <property type="entry name" value="CLCA_N"/>
</dbReference>
<protein>
    <recommendedName>
        <fullName evidence="2">Calcium-activated chloride channel N-terminal domain-containing protein</fullName>
    </recommendedName>
</protein>
<reference evidence="3 4" key="1">
    <citation type="submission" date="2018-04" db="EMBL/GenBank/DDBJ databases">
        <title>The genome of golden apple snail Pomacea canaliculata provides insight into stress tolerance and invasive adaptation.</title>
        <authorList>
            <person name="Liu C."/>
            <person name="Liu B."/>
            <person name="Ren Y."/>
            <person name="Zhang Y."/>
            <person name="Wang H."/>
            <person name="Li S."/>
            <person name="Jiang F."/>
            <person name="Yin L."/>
            <person name="Zhang G."/>
            <person name="Qian W."/>
            <person name="Fan W."/>
        </authorList>
    </citation>
    <scope>NUCLEOTIDE SEQUENCE [LARGE SCALE GENOMIC DNA]</scope>
    <source>
        <strain evidence="3">SZHN2017</strain>
        <tissue evidence="3">Muscle</tissue>
    </source>
</reference>
<dbReference type="STRING" id="400727.A0A2T7Q0L1"/>
<proteinExistence type="predicted"/>
<feature type="chain" id="PRO_5015612340" description="Calcium-activated chloride channel N-terminal domain-containing protein" evidence="1">
    <location>
        <begin position="23"/>
        <end position="292"/>
    </location>
</feature>
<evidence type="ECO:0000256" key="1">
    <source>
        <dbReference type="SAM" id="SignalP"/>
    </source>
</evidence>
<accession>A0A2T7Q0L1</accession>
<keyword evidence="4" id="KW-1185">Reference proteome</keyword>
<organism evidence="3 4">
    <name type="scientific">Pomacea canaliculata</name>
    <name type="common">Golden apple snail</name>
    <dbReference type="NCBI Taxonomy" id="400727"/>
    <lineage>
        <taxon>Eukaryota</taxon>
        <taxon>Metazoa</taxon>
        <taxon>Spiralia</taxon>
        <taxon>Lophotrochozoa</taxon>
        <taxon>Mollusca</taxon>
        <taxon>Gastropoda</taxon>
        <taxon>Caenogastropoda</taxon>
        <taxon>Architaenioglossa</taxon>
        <taxon>Ampullarioidea</taxon>
        <taxon>Ampullariidae</taxon>
        <taxon>Pomacea</taxon>
    </lineage>
</organism>
<feature type="signal peptide" evidence="1">
    <location>
        <begin position="1"/>
        <end position="22"/>
    </location>
</feature>
<dbReference type="EMBL" id="PZQS01000001">
    <property type="protein sequence ID" value="PVD39198.1"/>
    <property type="molecule type" value="Genomic_DNA"/>
</dbReference>
<keyword evidence="1" id="KW-0732">Signal</keyword>
<name>A0A2T7Q0L1_POMCA</name>
<evidence type="ECO:0000313" key="4">
    <source>
        <dbReference type="Proteomes" id="UP000245119"/>
    </source>
</evidence>
<feature type="domain" description="Calcium-activated chloride channel N-terminal" evidence="2">
    <location>
        <begin position="139"/>
        <end position="279"/>
    </location>
</feature>
<dbReference type="AlphaFoldDB" id="A0A2T7Q0L1"/>